<dbReference type="InterPro" id="IPR016024">
    <property type="entry name" value="ARM-type_fold"/>
</dbReference>
<dbReference type="GO" id="GO:0005829">
    <property type="term" value="C:cytosol"/>
    <property type="evidence" value="ECO:0007669"/>
    <property type="project" value="TreeGrafter"/>
</dbReference>
<dbReference type="SUPFAM" id="SSF48371">
    <property type="entry name" value="ARM repeat"/>
    <property type="match status" value="1"/>
</dbReference>
<dbReference type="AlphaFoldDB" id="A0A9D3T990"/>
<protein>
    <recommendedName>
        <fullName evidence="4">TELO2-interacting protein 2</fullName>
    </recommendedName>
</protein>
<evidence type="ECO:0000313" key="2">
    <source>
        <dbReference type="EMBL" id="KAG7480794.1"/>
    </source>
</evidence>
<dbReference type="OrthoDB" id="6417021at2759"/>
<evidence type="ECO:0000256" key="1">
    <source>
        <dbReference type="ARBA" id="ARBA00034736"/>
    </source>
</evidence>
<dbReference type="PANTHER" id="PTHR32226">
    <property type="entry name" value="TELO2-INTERACTING PROTEIN 2"/>
    <property type="match status" value="1"/>
</dbReference>
<comment type="similarity">
    <text evidence="1">Belongs to the TTI2 family.</text>
</comment>
<dbReference type="EMBL" id="JAFDVH010000004">
    <property type="protein sequence ID" value="KAG7480794.1"/>
    <property type="molecule type" value="Genomic_DNA"/>
</dbReference>
<name>A0A9D3T990_MEGAT</name>
<proteinExistence type="inferred from homology"/>
<dbReference type="InterPro" id="IPR018870">
    <property type="entry name" value="Tti2"/>
</dbReference>
<dbReference type="Proteomes" id="UP001046870">
    <property type="component" value="Chromosome 4"/>
</dbReference>
<dbReference type="GO" id="GO:0110078">
    <property type="term" value="C:TTT Hsp90 cochaperone complex"/>
    <property type="evidence" value="ECO:0007669"/>
    <property type="project" value="InterPro"/>
</dbReference>
<organism evidence="2 3">
    <name type="scientific">Megalops atlanticus</name>
    <name type="common">Tarpon</name>
    <name type="synonym">Clupea gigantea</name>
    <dbReference type="NCBI Taxonomy" id="7932"/>
    <lineage>
        <taxon>Eukaryota</taxon>
        <taxon>Metazoa</taxon>
        <taxon>Chordata</taxon>
        <taxon>Craniata</taxon>
        <taxon>Vertebrata</taxon>
        <taxon>Euteleostomi</taxon>
        <taxon>Actinopterygii</taxon>
        <taxon>Neopterygii</taxon>
        <taxon>Teleostei</taxon>
        <taxon>Elopiformes</taxon>
        <taxon>Megalopidae</taxon>
        <taxon>Megalops</taxon>
    </lineage>
</organism>
<evidence type="ECO:0008006" key="4">
    <source>
        <dbReference type="Google" id="ProtNLM"/>
    </source>
</evidence>
<dbReference type="PANTHER" id="PTHR32226:SF2">
    <property type="entry name" value="TELO2-INTERACTING PROTEIN 2"/>
    <property type="match status" value="1"/>
</dbReference>
<accession>A0A9D3T990</accession>
<sequence length="527" mass="58494">MRETQRKRDVPEMALSDSLQDLQIIEGREFGESQPRGQLSAHSVREVLSRVQDSLRSAGCSVEQGVDALKNVQQMFESGEVHLLLSECCNNEGIGVEKTYLDLVSSLTQFAALPLCEADSGDLPARSYADIPDRACAVCAVLLTLLRRLGTGKEAPHCSSPASPASQLARALAPLLCVFAVTHLEDQPWTSEASRMAASELLDTIVQGGSFVSVTHLLCGEAPGDEAGCLGAILEILKPELKKETWKRNQSTKHVFAWILIHVGRPWLAEFLDRVFPPSLLMSDDYRTENKVLGVCCLHHIILNVPAADLRQYNRAQVLYHALFNHLYTSEAQLIEVVLPCLLDLLSVLEKPPGSTVTPRKPNRCDEVMRLVLTHMEMEHKLALRRVYAHNLTLFIDSRMGIVTVRHLKRLERVIVGYMEVSDAPGEQARLSILDALERTLKLAWPRVECRLAVLARALLKLLVDVSMDRTPLSAGVRAELLDKATRCLMLLNHCTQGKLKVLLMELDSSCTDHAVLECIKKVIDTS</sequence>
<dbReference type="GO" id="GO:0005634">
    <property type="term" value="C:nucleus"/>
    <property type="evidence" value="ECO:0007669"/>
    <property type="project" value="TreeGrafter"/>
</dbReference>
<evidence type="ECO:0000313" key="3">
    <source>
        <dbReference type="Proteomes" id="UP001046870"/>
    </source>
</evidence>
<gene>
    <name evidence="2" type="ORF">MATL_G00060060</name>
</gene>
<dbReference type="Pfam" id="PF10521">
    <property type="entry name" value="Tti2"/>
    <property type="match status" value="1"/>
</dbReference>
<reference evidence="2" key="1">
    <citation type="submission" date="2021-01" db="EMBL/GenBank/DDBJ databases">
        <authorList>
            <person name="Zahm M."/>
            <person name="Roques C."/>
            <person name="Cabau C."/>
            <person name="Klopp C."/>
            <person name="Donnadieu C."/>
            <person name="Jouanno E."/>
            <person name="Lampietro C."/>
            <person name="Louis A."/>
            <person name="Herpin A."/>
            <person name="Echchiki A."/>
            <person name="Berthelot C."/>
            <person name="Parey E."/>
            <person name="Roest-Crollius H."/>
            <person name="Braasch I."/>
            <person name="Postlethwait J."/>
            <person name="Bobe J."/>
            <person name="Montfort J."/>
            <person name="Bouchez O."/>
            <person name="Begum T."/>
            <person name="Mejri S."/>
            <person name="Adams A."/>
            <person name="Chen W.-J."/>
            <person name="Guiguen Y."/>
        </authorList>
    </citation>
    <scope>NUCLEOTIDE SEQUENCE</scope>
    <source>
        <strain evidence="2">YG-15Mar2019-1</strain>
        <tissue evidence="2">Brain</tissue>
    </source>
</reference>
<keyword evidence="3" id="KW-1185">Reference proteome</keyword>
<comment type="caution">
    <text evidence="2">The sequence shown here is derived from an EMBL/GenBank/DDBJ whole genome shotgun (WGS) entry which is preliminary data.</text>
</comment>